<accession>A0A8T0J8Q8</accession>
<feature type="compositionally biased region" description="Polar residues" evidence="5">
    <location>
        <begin position="256"/>
        <end position="266"/>
    </location>
</feature>
<keyword evidence="3" id="KW-0539">Nucleus</keyword>
<dbReference type="PANTHER" id="PTHR12972:SF0">
    <property type="entry name" value="PROTEIN DOWNSTREAM NEIGHBOR OF SON"/>
    <property type="match status" value="1"/>
</dbReference>
<proteinExistence type="inferred from homology"/>
<evidence type="ECO:0000313" key="7">
    <source>
        <dbReference type="Proteomes" id="UP000822688"/>
    </source>
</evidence>
<feature type="compositionally biased region" description="Polar residues" evidence="5">
    <location>
        <begin position="153"/>
        <end position="163"/>
    </location>
</feature>
<dbReference type="GO" id="GO:0033260">
    <property type="term" value="P:nuclear DNA replication"/>
    <property type="evidence" value="ECO:0007669"/>
    <property type="project" value="TreeGrafter"/>
</dbReference>
<evidence type="ECO:0000256" key="5">
    <source>
        <dbReference type="SAM" id="MobiDB-lite"/>
    </source>
</evidence>
<dbReference type="PANTHER" id="PTHR12972">
    <property type="entry name" value="DOWNSTREAM NEIGHBOR OF SON"/>
    <property type="match status" value="1"/>
</dbReference>
<dbReference type="AlphaFoldDB" id="A0A8T0J8Q8"/>
<organism evidence="6 7">
    <name type="scientific">Ceratodon purpureus</name>
    <name type="common">Fire moss</name>
    <name type="synonym">Dicranum purpureum</name>
    <dbReference type="NCBI Taxonomy" id="3225"/>
    <lineage>
        <taxon>Eukaryota</taxon>
        <taxon>Viridiplantae</taxon>
        <taxon>Streptophyta</taxon>
        <taxon>Embryophyta</taxon>
        <taxon>Bryophyta</taxon>
        <taxon>Bryophytina</taxon>
        <taxon>Bryopsida</taxon>
        <taxon>Dicranidae</taxon>
        <taxon>Pseudoditrichales</taxon>
        <taxon>Ditrichaceae</taxon>
        <taxon>Ceratodon</taxon>
    </lineage>
</organism>
<feature type="region of interest" description="Disordered" evidence="5">
    <location>
        <begin position="151"/>
        <end position="170"/>
    </location>
</feature>
<dbReference type="Proteomes" id="UP000822688">
    <property type="component" value="Chromosome 1"/>
</dbReference>
<comment type="subcellular location">
    <subcellularLocation>
        <location evidence="1">Nucleus</location>
    </subcellularLocation>
</comment>
<protein>
    <submittedName>
        <fullName evidence="6">Uncharacterized protein</fullName>
    </submittedName>
</protein>
<comment type="similarity">
    <text evidence="4">Belongs to the DONSON family.</text>
</comment>
<keyword evidence="7" id="KW-1185">Reference proteome</keyword>
<dbReference type="GO" id="GO:0005634">
    <property type="term" value="C:nucleus"/>
    <property type="evidence" value="ECO:0007669"/>
    <property type="project" value="UniProtKB-SubCell"/>
</dbReference>
<evidence type="ECO:0000256" key="2">
    <source>
        <dbReference type="ARBA" id="ARBA00022473"/>
    </source>
</evidence>
<dbReference type="InterPro" id="IPR024861">
    <property type="entry name" value="Donson"/>
</dbReference>
<gene>
    <name evidence="6" type="ORF">KC19_1G169900</name>
</gene>
<comment type="caution">
    <text evidence="6">The sequence shown here is derived from an EMBL/GenBank/DDBJ whole genome shotgun (WGS) entry which is preliminary data.</text>
</comment>
<evidence type="ECO:0000256" key="4">
    <source>
        <dbReference type="ARBA" id="ARBA00025806"/>
    </source>
</evidence>
<reference evidence="6" key="1">
    <citation type="submission" date="2020-06" db="EMBL/GenBank/DDBJ databases">
        <title>WGS assembly of Ceratodon purpureus strain R40.</title>
        <authorList>
            <person name="Carey S.B."/>
            <person name="Jenkins J."/>
            <person name="Shu S."/>
            <person name="Lovell J.T."/>
            <person name="Sreedasyam A."/>
            <person name="Maumus F."/>
            <person name="Tiley G.P."/>
            <person name="Fernandez-Pozo N."/>
            <person name="Barry K."/>
            <person name="Chen C."/>
            <person name="Wang M."/>
            <person name="Lipzen A."/>
            <person name="Daum C."/>
            <person name="Saski C.A."/>
            <person name="Payton A.C."/>
            <person name="Mcbreen J.C."/>
            <person name="Conrad R.E."/>
            <person name="Kollar L.M."/>
            <person name="Olsson S."/>
            <person name="Huttunen S."/>
            <person name="Landis J.B."/>
            <person name="Wickett N.J."/>
            <person name="Johnson M.G."/>
            <person name="Rensing S.A."/>
            <person name="Grimwood J."/>
            <person name="Schmutz J."/>
            <person name="Mcdaniel S.F."/>
        </authorList>
    </citation>
    <scope>NUCLEOTIDE SEQUENCE</scope>
    <source>
        <strain evidence="6">R40</strain>
    </source>
</reference>
<sequence length="720" mass="79050">MKELGVRFADIGFRRARDVVVVVCIELQQVVPTEVMASPLSKRKTPTELRLEQLKRHQLSKVGAQHGSADTQGFVVRKRAAVLPSDGTRVANIYSSVEPEESLGYRPLRHQKEKGISSGAQHDASHYEAPIPGKGCSDSLALFARPRTYKSGFPSSNGSTKNGAQHDGGAKEDILSKNEEKFRGLHDCTFRDVRDISNSQALLKSESSIDMVEALKKLAPRKALGSFDFNAAPPLPRDVCDNYNEQSAADHGPSTRGDTLSKSRLPVTSRSAEDGLAWVSLKASIAPLDLSLKILARFTSPDSFHWCHRLSSNAKFHGVQQFTQGLGVISRKIDECQLMACSEKVASAEKLGATFWNSLHSWVYPQSSLPPSMLSVISTTAARGGEAEGIFLSKRHRAWEAAYRSLYNNFCCQACSLFYVCMQQFVAMFVGGGVGGRSRGACTAYLTRSTRGVRQVLLEHDIKFTMPFNASGPPTTTVEDLQDLLEFEKSNPGQTRVVNERQASDSGPQSMLCFEGFSDVHRFYDFLLNHRSLLNSTAAMDVPVLYAPTAFDNASLSVPEMTCKQLQRTDNLAHRQLRNSKREDSLKCTEIASNTTYTMEIKGMFLPPWVIIRLCTVLQDSQPLGFSVRFATDSLTEGLNIAQEELTDNAKPANFKNFFATLHAPTNLETVSETKCESSTVSPSEFNQPSGVGTAVVKELKFDSGSYKAVLAPLQLAASV</sequence>
<evidence type="ECO:0000313" key="6">
    <source>
        <dbReference type="EMBL" id="KAG0591359.1"/>
    </source>
</evidence>
<feature type="region of interest" description="Disordered" evidence="5">
    <location>
        <begin position="240"/>
        <end position="266"/>
    </location>
</feature>
<evidence type="ECO:0000256" key="1">
    <source>
        <dbReference type="ARBA" id="ARBA00004123"/>
    </source>
</evidence>
<evidence type="ECO:0000256" key="3">
    <source>
        <dbReference type="ARBA" id="ARBA00023242"/>
    </source>
</evidence>
<dbReference type="PRINTS" id="PR02064">
    <property type="entry name" value="DONSON"/>
</dbReference>
<dbReference type="EMBL" id="CM026421">
    <property type="protein sequence ID" value="KAG0591359.1"/>
    <property type="molecule type" value="Genomic_DNA"/>
</dbReference>
<keyword evidence="2" id="KW-0217">Developmental protein</keyword>
<name>A0A8T0J8Q8_CERPU</name>